<dbReference type="PROSITE" id="PS01081">
    <property type="entry name" value="HTH_TETR_1"/>
    <property type="match status" value="1"/>
</dbReference>
<feature type="DNA-binding region" description="H-T-H motif" evidence="4">
    <location>
        <begin position="34"/>
        <end position="53"/>
    </location>
</feature>
<protein>
    <submittedName>
        <fullName evidence="7">TetR/AcrR family transcriptional regulator</fullName>
    </submittedName>
</protein>
<evidence type="ECO:0000259" key="6">
    <source>
        <dbReference type="PROSITE" id="PS50977"/>
    </source>
</evidence>
<name>A0ABV5TP42_9ACTN</name>
<keyword evidence="2 4" id="KW-0238">DNA-binding</keyword>
<feature type="domain" description="HTH tetR-type" evidence="6">
    <location>
        <begin position="11"/>
        <end position="71"/>
    </location>
</feature>
<dbReference type="InterPro" id="IPR001647">
    <property type="entry name" value="HTH_TetR"/>
</dbReference>
<dbReference type="PRINTS" id="PR00455">
    <property type="entry name" value="HTHTETR"/>
</dbReference>
<dbReference type="RefSeq" id="WP_386161874.1">
    <property type="nucleotide sequence ID" value="NZ_JBHMBS010000026.1"/>
</dbReference>
<evidence type="ECO:0000256" key="4">
    <source>
        <dbReference type="PROSITE-ProRule" id="PRU00335"/>
    </source>
</evidence>
<reference evidence="7 8" key="1">
    <citation type="submission" date="2024-09" db="EMBL/GenBank/DDBJ databases">
        <authorList>
            <person name="Sun Q."/>
            <person name="Mori K."/>
        </authorList>
    </citation>
    <scope>NUCLEOTIDE SEQUENCE [LARGE SCALE GENOMIC DNA]</scope>
    <source>
        <strain evidence="7 8">JCM 3028</strain>
    </source>
</reference>
<gene>
    <name evidence="7" type="ORF">ACFFRH_35490</name>
</gene>
<accession>A0ABV5TP42</accession>
<evidence type="ECO:0000256" key="2">
    <source>
        <dbReference type="ARBA" id="ARBA00023125"/>
    </source>
</evidence>
<evidence type="ECO:0000313" key="7">
    <source>
        <dbReference type="EMBL" id="MFB9680807.1"/>
    </source>
</evidence>
<evidence type="ECO:0000256" key="3">
    <source>
        <dbReference type="ARBA" id="ARBA00023163"/>
    </source>
</evidence>
<dbReference type="PANTHER" id="PTHR30055">
    <property type="entry name" value="HTH-TYPE TRANSCRIPTIONAL REGULATOR RUTR"/>
    <property type="match status" value="1"/>
</dbReference>
<dbReference type="PANTHER" id="PTHR30055:SF234">
    <property type="entry name" value="HTH-TYPE TRANSCRIPTIONAL REGULATOR BETI"/>
    <property type="match status" value="1"/>
</dbReference>
<dbReference type="EMBL" id="JBHMBS010000026">
    <property type="protein sequence ID" value="MFB9680807.1"/>
    <property type="molecule type" value="Genomic_DNA"/>
</dbReference>
<feature type="region of interest" description="Disordered" evidence="5">
    <location>
        <begin position="214"/>
        <end position="235"/>
    </location>
</feature>
<proteinExistence type="predicted"/>
<sequence>MTASRPDPEDLTARARIRDAALRHFGEHGFERATTRAIAETAGVSPGLLRHHFGSKQALREACDAHLVKLISGMNERVSADTASGAANGVNGVNGVNYVAASMADLGPYQRYLARALTEGRAEPVFDAMVQMGERWLARLDEHRSDPPFADRRARATVGTAMALAVGILHEHVSRGLGVDVSGPEGSHLLALTLLDLYSHPWLDPEEAAAYRDALDRTRADAAATPRSAGERPDE</sequence>
<comment type="caution">
    <text evidence="7">The sequence shown here is derived from an EMBL/GenBank/DDBJ whole genome shotgun (WGS) entry which is preliminary data.</text>
</comment>
<evidence type="ECO:0000313" key="8">
    <source>
        <dbReference type="Proteomes" id="UP001589610"/>
    </source>
</evidence>
<dbReference type="SUPFAM" id="SSF46689">
    <property type="entry name" value="Homeodomain-like"/>
    <property type="match status" value="1"/>
</dbReference>
<dbReference type="Pfam" id="PF00440">
    <property type="entry name" value="TetR_N"/>
    <property type="match status" value="1"/>
</dbReference>
<keyword evidence="8" id="KW-1185">Reference proteome</keyword>
<dbReference type="PROSITE" id="PS50977">
    <property type="entry name" value="HTH_TETR_2"/>
    <property type="match status" value="1"/>
</dbReference>
<dbReference type="InterPro" id="IPR009057">
    <property type="entry name" value="Homeodomain-like_sf"/>
</dbReference>
<organism evidence="7 8">
    <name type="scientific">Streptosporangium vulgare</name>
    <dbReference type="NCBI Taxonomy" id="46190"/>
    <lineage>
        <taxon>Bacteria</taxon>
        <taxon>Bacillati</taxon>
        <taxon>Actinomycetota</taxon>
        <taxon>Actinomycetes</taxon>
        <taxon>Streptosporangiales</taxon>
        <taxon>Streptosporangiaceae</taxon>
        <taxon>Streptosporangium</taxon>
    </lineage>
</organism>
<keyword evidence="1" id="KW-0805">Transcription regulation</keyword>
<dbReference type="InterPro" id="IPR023772">
    <property type="entry name" value="DNA-bd_HTH_TetR-type_CS"/>
</dbReference>
<evidence type="ECO:0000256" key="5">
    <source>
        <dbReference type="SAM" id="MobiDB-lite"/>
    </source>
</evidence>
<dbReference type="InterPro" id="IPR050109">
    <property type="entry name" value="HTH-type_TetR-like_transc_reg"/>
</dbReference>
<dbReference type="Proteomes" id="UP001589610">
    <property type="component" value="Unassembled WGS sequence"/>
</dbReference>
<evidence type="ECO:0000256" key="1">
    <source>
        <dbReference type="ARBA" id="ARBA00023015"/>
    </source>
</evidence>
<dbReference type="Gene3D" id="1.10.357.10">
    <property type="entry name" value="Tetracycline Repressor, domain 2"/>
    <property type="match status" value="1"/>
</dbReference>
<keyword evidence="3" id="KW-0804">Transcription</keyword>